<dbReference type="GO" id="GO:0043531">
    <property type="term" value="F:ADP binding"/>
    <property type="evidence" value="ECO:0007669"/>
    <property type="project" value="InterPro"/>
</dbReference>
<organism evidence="3">
    <name type="scientific">Oryza barthii</name>
    <dbReference type="NCBI Taxonomy" id="65489"/>
    <lineage>
        <taxon>Eukaryota</taxon>
        <taxon>Viridiplantae</taxon>
        <taxon>Streptophyta</taxon>
        <taxon>Embryophyta</taxon>
        <taxon>Tracheophyta</taxon>
        <taxon>Spermatophyta</taxon>
        <taxon>Magnoliopsida</taxon>
        <taxon>Liliopsida</taxon>
        <taxon>Poales</taxon>
        <taxon>Poaceae</taxon>
        <taxon>BOP clade</taxon>
        <taxon>Oryzoideae</taxon>
        <taxon>Oryzeae</taxon>
        <taxon>Oryzinae</taxon>
        <taxon>Oryza</taxon>
    </lineage>
</organism>
<sequence>MEASRGGELDGGRDEDVDEAGEGGVAYDAEDCIDGFWHHRGRHYRGDEGLVAGWLRRTVIQPLETLRAMHKLALDVQSLKARALKVSERRLRYKLEPPATATAAWTVPSYDDLDRRLPALNMDESRGPASWASAARRKPSSSCWRTVVIMAATTTRRRLAGRWSISIVGFGGLGKTTLAATVYNSPIDGAGDPAPAFVTVSRNCDLRALLESLLKQLVETPLMRDPRKCCGQETAAGDGDHDPLRGIETLGRTPTHHPHPVQLSIERQKMEYSPRPKIVDRGAAREAPQPSLPQAIPSVIHGERELCIPENLFRRLKHLIVDNLPNLDELSFQGGAPELGRLTLPFLKEPADGIVGIDKLPKLKEVEFFGHTTVDSVVEGMVDVYKAHPNRPRVYRNDRPMEDSESSS</sequence>
<evidence type="ECO:0000313" key="4">
    <source>
        <dbReference type="Proteomes" id="UP000026960"/>
    </source>
</evidence>
<dbReference type="SUPFAM" id="SSF52540">
    <property type="entry name" value="P-loop containing nucleoside triphosphate hydrolases"/>
    <property type="match status" value="1"/>
</dbReference>
<reference evidence="3" key="1">
    <citation type="journal article" date="2009" name="Rice">
        <title>De Novo Next Generation Sequencing of Plant Genomes.</title>
        <authorList>
            <person name="Rounsley S."/>
            <person name="Marri P.R."/>
            <person name="Yu Y."/>
            <person name="He R."/>
            <person name="Sisneros N."/>
            <person name="Goicoechea J.L."/>
            <person name="Lee S.J."/>
            <person name="Angelova A."/>
            <person name="Kudrna D."/>
            <person name="Luo M."/>
            <person name="Affourtit J."/>
            <person name="Desany B."/>
            <person name="Knight J."/>
            <person name="Niazi F."/>
            <person name="Egholm M."/>
            <person name="Wing R.A."/>
        </authorList>
    </citation>
    <scope>NUCLEOTIDE SEQUENCE [LARGE SCALE GENOMIC DNA]</scope>
    <source>
        <strain evidence="3">cv. IRGC 105608</strain>
    </source>
</reference>
<name>A0A0D3EM71_9ORYZ</name>
<keyword evidence="4" id="KW-1185">Reference proteome</keyword>
<dbReference type="eggNOG" id="KOG4658">
    <property type="taxonomic scope" value="Eukaryota"/>
</dbReference>
<accession>A0A0D3EM71</accession>
<dbReference type="Pfam" id="PF00931">
    <property type="entry name" value="NB-ARC"/>
    <property type="match status" value="1"/>
</dbReference>
<dbReference type="PANTHER" id="PTHR19338">
    <property type="entry name" value="TRANSLOCASE OF INNER MITOCHONDRIAL MEMBRANE 13 HOMOLOG"/>
    <property type="match status" value="1"/>
</dbReference>
<feature type="compositionally biased region" description="Basic and acidic residues" evidence="1">
    <location>
        <begin position="1"/>
        <end position="14"/>
    </location>
</feature>
<dbReference type="InterPro" id="IPR027417">
    <property type="entry name" value="P-loop_NTPase"/>
</dbReference>
<dbReference type="Proteomes" id="UP000026960">
    <property type="component" value="Chromosome 1"/>
</dbReference>
<dbReference type="PaxDb" id="65489-OBART01G10700.1"/>
<dbReference type="PANTHER" id="PTHR19338:SF55">
    <property type="entry name" value="OS03G0422900 PROTEIN"/>
    <property type="match status" value="1"/>
</dbReference>
<dbReference type="AlphaFoldDB" id="A0A0D3EM71"/>
<reference evidence="3" key="2">
    <citation type="submission" date="2015-03" db="UniProtKB">
        <authorList>
            <consortium name="EnsemblPlants"/>
        </authorList>
    </citation>
    <scope>IDENTIFICATION</scope>
</reference>
<feature type="region of interest" description="Disordered" evidence="1">
    <location>
        <begin position="1"/>
        <end position="20"/>
    </location>
</feature>
<protein>
    <recommendedName>
        <fullName evidence="2">NB-ARC domain-containing protein</fullName>
    </recommendedName>
</protein>
<dbReference type="STRING" id="65489.A0A0D3EM71"/>
<dbReference type="EnsemblPlants" id="OBART01G10700.1">
    <property type="protein sequence ID" value="OBART01G10700.1"/>
    <property type="gene ID" value="OBART01G10700"/>
</dbReference>
<dbReference type="InterPro" id="IPR002182">
    <property type="entry name" value="NB-ARC"/>
</dbReference>
<evidence type="ECO:0000313" key="3">
    <source>
        <dbReference type="EnsemblPlants" id="OBART01G10700.1"/>
    </source>
</evidence>
<dbReference type="Gene3D" id="3.40.50.300">
    <property type="entry name" value="P-loop containing nucleotide triphosphate hydrolases"/>
    <property type="match status" value="1"/>
</dbReference>
<dbReference type="Gramene" id="OBART01G10700.1">
    <property type="protein sequence ID" value="OBART01G10700.1"/>
    <property type="gene ID" value="OBART01G10700"/>
</dbReference>
<dbReference type="HOGENOM" id="CLU_704731_0_0_1"/>
<feature type="domain" description="NB-ARC" evidence="2">
    <location>
        <begin position="165"/>
        <end position="220"/>
    </location>
</feature>
<evidence type="ECO:0000256" key="1">
    <source>
        <dbReference type="SAM" id="MobiDB-lite"/>
    </source>
</evidence>
<proteinExistence type="predicted"/>
<evidence type="ECO:0000259" key="2">
    <source>
        <dbReference type="Pfam" id="PF00931"/>
    </source>
</evidence>